<feature type="domain" description="Reverse transcriptase Ty1/copia-type" evidence="1">
    <location>
        <begin position="2"/>
        <end position="143"/>
    </location>
</feature>
<protein>
    <recommendedName>
        <fullName evidence="1">Reverse transcriptase Ty1/copia-type domain-containing protein</fullName>
    </recommendedName>
</protein>
<evidence type="ECO:0000259" key="1">
    <source>
        <dbReference type="Pfam" id="PF07727"/>
    </source>
</evidence>
<dbReference type="Proteomes" id="UP001054821">
    <property type="component" value="Chromosome 1"/>
</dbReference>
<organism evidence="2 3">
    <name type="scientific">Prunus dulcis</name>
    <name type="common">Almond</name>
    <name type="synonym">Amygdalus dulcis</name>
    <dbReference type="NCBI Taxonomy" id="3755"/>
    <lineage>
        <taxon>Eukaryota</taxon>
        <taxon>Viridiplantae</taxon>
        <taxon>Streptophyta</taxon>
        <taxon>Embryophyta</taxon>
        <taxon>Tracheophyta</taxon>
        <taxon>Spermatophyta</taxon>
        <taxon>Magnoliopsida</taxon>
        <taxon>eudicotyledons</taxon>
        <taxon>Gunneridae</taxon>
        <taxon>Pentapetalae</taxon>
        <taxon>rosids</taxon>
        <taxon>fabids</taxon>
        <taxon>Rosales</taxon>
        <taxon>Rosaceae</taxon>
        <taxon>Amygdaloideae</taxon>
        <taxon>Amygdaleae</taxon>
        <taxon>Prunus</taxon>
    </lineage>
</organism>
<dbReference type="PANTHER" id="PTHR11439:SF502">
    <property type="entry name" value="SECRETED RXLR EFFECTOR PROTEIN 161-LIKE"/>
    <property type="match status" value="1"/>
</dbReference>
<dbReference type="Pfam" id="PF07727">
    <property type="entry name" value="RVT_2"/>
    <property type="match status" value="1"/>
</dbReference>
<dbReference type="EMBL" id="JAJFAZ020000001">
    <property type="protein sequence ID" value="KAI5352434.1"/>
    <property type="molecule type" value="Genomic_DNA"/>
</dbReference>
<dbReference type="AlphaFoldDB" id="A0AAD4ZQP6"/>
<reference evidence="2 3" key="1">
    <citation type="journal article" date="2022" name="G3 (Bethesda)">
        <title>Whole-genome sequence and methylome profiling of the almond [Prunus dulcis (Mill.) D.A. Webb] cultivar 'Nonpareil'.</title>
        <authorList>
            <person name="D'Amico-Willman K.M."/>
            <person name="Ouma W.Z."/>
            <person name="Meulia T."/>
            <person name="Sideli G.M."/>
            <person name="Gradziel T.M."/>
            <person name="Fresnedo-Ramirez J."/>
        </authorList>
    </citation>
    <scope>NUCLEOTIDE SEQUENCE [LARGE SCALE GENOMIC DNA]</scope>
    <source>
        <strain evidence="2">Clone GOH B32 T37-40</strain>
    </source>
</reference>
<dbReference type="InterPro" id="IPR013103">
    <property type="entry name" value="RVT_2"/>
</dbReference>
<accession>A0AAD4ZQP6</accession>
<dbReference type="PANTHER" id="PTHR11439">
    <property type="entry name" value="GAG-POL-RELATED RETROTRANSPOSON"/>
    <property type="match status" value="1"/>
</dbReference>
<dbReference type="InterPro" id="IPR043502">
    <property type="entry name" value="DNA/RNA_pol_sf"/>
</dbReference>
<comment type="caution">
    <text evidence="2">The sequence shown here is derived from an EMBL/GenBank/DDBJ whole genome shotgun (WGS) entry which is preliminary data.</text>
</comment>
<proteinExistence type="predicted"/>
<sequence length="273" mass="31774">MYQLDVKSAFLNGVLQEEVYIDQPKGYVIKGKEDKVYRLHKALYGLKQAPRAWYGEIDTYFMQCGFEKSLSEATLYTKTRGDRDILIVSIYADDIVYTKNYKELLDEFKEEMMMKYEMTNLAFYIIFLAWEWFKQTQAYSFTKRTTEKLVKDDRSGAASEEQYRSIVGSLLYLTVTRPDIMYASSLLARFMHCPTSKHYGTTKRVLRYIKETLDYGLEYVKGKNSMLIGFCDSDWGGSVDTTRKMFYNNMLLATCIVVRCGGWAFTTCCNSVL</sequence>
<dbReference type="SUPFAM" id="SSF56672">
    <property type="entry name" value="DNA/RNA polymerases"/>
    <property type="match status" value="1"/>
</dbReference>
<name>A0AAD4ZQP6_PRUDU</name>
<evidence type="ECO:0000313" key="2">
    <source>
        <dbReference type="EMBL" id="KAI5352434.1"/>
    </source>
</evidence>
<keyword evidence="3" id="KW-1185">Reference proteome</keyword>
<evidence type="ECO:0000313" key="3">
    <source>
        <dbReference type="Proteomes" id="UP001054821"/>
    </source>
</evidence>
<gene>
    <name evidence="2" type="ORF">L3X38_005325</name>
</gene>